<feature type="compositionally biased region" description="Basic and acidic residues" evidence="1">
    <location>
        <begin position="118"/>
        <end position="141"/>
    </location>
</feature>
<evidence type="ECO:0000256" key="2">
    <source>
        <dbReference type="SAM" id="Phobius"/>
    </source>
</evidence>
<organism evidence="3 4">
    <name type="scientific">Flavobacterium phage vB_FspS_laban6-1</name>
    <dbReference type="NCBI Taxonomy" id="2686250"/>
    <lineage>
        <taxon>Viruses</taxon>
        <taxon>Duplodnaviria</taxon>
        <taxon>Heunggongvirae</taxon>
        <taxon>Uroviricota</taxon>
        <taxon>Caudoviricetes</taxon>
        <taxon>Duneviridae</taxon>
        <taxon>Labanvirus</taxon>
        <taxon>Labanvirus laban</taxon>
    </lineage>
</organism>
<reference evidence="3 4" key="1">
    <citation type="journal article" date="2020" name="Viruses">
        <title>Diversity and Host Interactions Among Virulent and Temperate Baltic Sea Flavobacterium Phages.</title>
        <authorList>
            <person name="Nilsson E."/>
            <person name="Bayfield O.W."/>
            <person name="Lundin D."/>
            <person name="Antson A.A."/>
            <person name="Holmfeldt K."/>
        </authorList>
    </citation>
    <scope>NUCLEOTIDE SEQUENCE [LARGE SCALE GENOMIC DNA]</scope>
</reference>
<evidence type="ECO:0008006" key="5">
    <source>
        <dbReference type="Google" id="ProtNLM"/>
    </source>
</evidence>
<keyword evidence="2" id="KW-0472">Membrane</keyword>
<keyword evidence="2" id="KW-1133">Transmembrane helix</keyword>
<feature type="compositionally biased region" description="Basic and acidic residues" evidence="1">
    <location>
        <begin position="54"/>
        <end position="69"/>
    </location>
</feature>
<keyword evidence="4" id="KW-1185">Reference proteome</keyword>
<feature type="transmembrane region" description="Helical" evidence="2">
    <location>
        <begin position="164"/>
        <end position="180"/>
    </location>
</feature>
<feature type="compositionally biased region" description="Polar residues" evidence="1">
    <location>
        <begin position="70"/>
        <end position="81"/>
    </location>
</feature>
<proteinExistence type="predicted"/>
<keyword evidence="2" id="KW-0812">Transmembrane</keyword>
<name>A0A6B9LB00_9CAUD</name>
<feature type="transmembrane region" description="Helical" evidence="2">
    <location>
        <begin position="14"/>
        <end position="32"/>
    </location>
</feature>
<dbReference type="PROSITE" id="PS51257">
    <property type="entry name" value="PROKAR_LIPOPROTEIN"/>
    <property type="match status" value="1"/>
</dbReference>
<accession>A0A6B9LB00</accession>
<evidence type="ECO:0000313" key="3">
    <source>
        <dbReference type="EMBL" id="QHB39010.1"/>
    </source>
</evidence>
<feature type="region of interest" description="Disordered" evidence="1">
    <location>
        <begin position="110"/>
        <end position="141"/>
    </location>
</feature>
<feature type="region of interest" description="Disordered" evidence="1">
    <location>
        <begin position="54"/>
        <end position="82"/>
    </location>
</feature>
<protein>
    <recommendedName>
        <fullName evidence="5">Lipoprotein</fullName>
    </recommendedName>
</protein>
<dbReference type="EMBL" id="MN812211">
    <property type="protein sequence ID" value="QHB39010.1"/>
    <property type="molecule type" value="Genomic_DNA"/>
</dbReference>
<sequence length="200" mass="23320">MKTNPMLKLSIQSILYWIIVVAFFNLFTSCAVSKNKQKEKEEIKVEVKSDIKEETKYESTNETKTENQVKSENTSSENSVTYEGEKGDSLTVIEENLTTGEKKKTTFIGSGKFQRGNKTSEQKKSGVHLESKKDKTNTTNKKEYQHSASFNSNSKKVVVHKKTTFSWWWLLLLLIPFFYLNKRFKWIIKLTNYVTKFTRK</sequence>
<evidence type="ECO:0000256" key="1">
    <source>
        <dbReference type="SAM" id="MobiDB-lite"/>
    </source>
</evidence>
<gene>
    <name evidence="3" type="ORF">laban61_gp039</name>
</gene>
<evidence type="ECO:0000313" key="4">
    <source>
        <dbReference type="Proteomes" id="UP000465101"/>
    </source>
</evidence>
<dbReference type="Proteomes" id="UP000465101">
    <property type="component" value="Segment"/>
</dbReference>